<organism evidence="2 3">
    <name type="scientific">Shimazuella alba</name>
    <dbReference type="NCBI Taxonomy" id="2690964"/>
    <lineage>
        <taxon>Bacteria</taxon>
        <taxon>Bacillati</taxon>
        <taxon>Bacillota</taxon>
        <taxon>Bacilli</taxon>
        <taxon>Bacillales</taxon>
        <taxon>Thermoactinomycetaceae</taxon>
        <taxon>Shimazuella</taxon>
    </lineage>
</organism>
<dbReference type="GO" id="GO:0016787">
    <property type="term" value="F:hydrolase activity"/>
    <property type="evidence" value="ECO:0007669"/>
    <property type="project" value="UniProtKB-KW"/>
</dbReference>
<evidence type="ECO:0000313" key="2">
    <source>
        <dbReference type="EMBL" id="MXQ55842.1"/>
    </source>
</evidence>
<evidence type="ECO:0000259" key="1">
    <source>
        <dbReference type="Pfam" id="PF00561"/>
    </source>
</evidence>
<dbReference type="PRINTS" id="PR00111">
    <property type="entry name" value="ABHYDROLASE"/>
</dbReference>
<dbReference type="InterPro" id="IPR050471">
    <property type="entry name" value="AB_hydrolase"/>
</dbReference>
<reference evidence="2 3" key="1">
    <citation type="submission" date="2019-12" db="EMBL/GenBank/DDBJ databases">
        <title>Whole-genome analyses of novel actinobacteria.</title>
        <authorList>
            <person name="Sahin N."/>
            <person name="Saygin H."/>
        </authorList>
    </citation>
    <scope>NUCLEOTIDE SEQUENCE [LARGE SCALE GENOMIC DNA]</scope>
    <source>
        <strain evidence="2 3">KC615</strain>
    </source>
</reference>
<dbReference type="InterPro" id="IPR000073">
    <property type="entry name" value="AB_hydrolase_1"/>
</dbReference>
<keyword evidence="2" id="KW-0378">Hydrolase</keyword>
<keyword evidence="3" id="KW-1185">Reference proteome</keyword>
<evidence type="ECO:0000313" key="3">
    <source>
        <dbReference type="Proteomes" id="UP000430692"/>
    </source>
</evidence>
<dbReference type="Pfam" id="PF00561">
    <property type="entry name" value="Abhydrolase_1"/>
    <property type="match status" value="1"/>
</dbReference>
<name>A0A6I4W699_9BACL</name>
<protein>
    <submittedName>
        <fullName evidence="2">Alpha/beta fold hydrolase</fullName>
    </submittedName>
</protein>
<dbReference type="Gene3D" id="3.40.50.1820">
    <property type="entry name" value="alpha/beta hydrolase"/>
    <property type="match status" value="1"/>
</dbReference>
<comment type="caution">
    <text evidence="2">The sequence shown here is derived from an EMBL/GenBank/DDBJ whole genome shotgun (WGS) entry which is preliminary data.</text>
</comment>
<feature type="domain" description="AB hydrolase-1" evidence="1">
    <location>
        <begin position="47"/>
        <end position="262"/>
    </location>
</feature>
<sequence length="281" mass="31577">MSMKQVVKTTNGPIEYRLTGKGESMILILNGGHCSNCTFPIPFETFLTNHGYQLMIPSRPGYGNTPSSTGRTAEQFADMLIEVLDVLDISSVTVLAISAGGRTALQLAGRHPDRVEKLILQGALTHDDWPDKKIKLLSYLLFNPVVEKGLWHFFRFLIQKYPLGALKIMMKSFTTQPVEQVIRQMSDEQQMEAISFLRLLQSGSGFLNDIRHRSGDLSRIQAPALIIHSKNDGSNPVTHAEYAAKHIPHAELFLSDAESHLIWFSDHHKIIKEKVVQFLKT</sequence>
<dbReference type="AlphaFoldDB" id="A0A6I4W699"/>
<dbReference type="InterPro" id="IPR029058">
    <property type="entry name" value="AB_hydrolase_fold"/>
</dbReference>
<proteinExistence type="predicted"/>
<dbReference type="PANTHER" id="PTHR43433">
    <property type="entry name" value="HYDROLASE, ALPHA/BETA FOLD FAMILY PROTEIN"/>
    <property type="match status" value="1"/>
</dbReference>
<dbReference type="PANTHER" id="PTHR43433:SF1">
    <property type="entry name" value="BLL5160 PROTEIN"/>
    <property type="match status" value="1"/>
</dbReference>
<dbReference type="EMBL" id="WUUL01000020">
    <property type="protein sequence ID" value="MXQ55842.1"/>
    <property type="molecule type" value="Genomic_DNA"/>
</dbReference>
<dbReference type="Proteomes" id="UP000430692">
    <property type="component" value="Unassembled WGS sequence"/>
</dbReference>
<gene>
    <name evidence="2" type="ORF">GSM42_19355</name>
</gene>
<accession>A0A6I4W699</accession>
<dbReference type="SUPFAM" id="SSF53474">
    <property type="entry name" value="alpha/beta-Hydrolases"/>
    <property type="match status" value="1"/>
</dbReference>